<gene>
    <name evidence="5" type="ORF">F3N42_00715</name>
</gene>
<sequence length="435" mass="47709">MTSIDFHALLDGDPVDDEPATPTPDGRELERLLSPLAVETFVNTYFGRESLNVEGEDDKFASLFGWAQLKRALARGRRIEDRRYNITASFTGGEASGNGRPMIAARHDQVSDLLTQGATLCITNIHMADPALARWAQAVRAQLNFSGTVGINCYVSPDGSGLPMHYDQRVATTVQIAGRKRWRFSTEAAKAWPDHNAVFENGRVKPARADGGRLPDEMTFREVELGPGDLLCLPAGAWHAARGVGVSLALNLYFAPRNFIDQLIPLFRLFASSSGDWRGGPPASAGDIHGDMPDNVADYMRERLDEFHAMARRALDGPAALAEPWLSALTQVPYTGWQPEAKREIPNISPEQRFRIPSSALRFVEDGQGVVVPCDAGLLRFPAVLAPLIRRLAVEAKPFTIPQVLAWPQLPAGLSREQAMGYLQKLYANGILEMA</sequence>
<evidence type="ECO:0000256" key="2">
    <source>
        <dbReference type="ARBA" id="ARBA00022723"/>
    </source>
</evidence>
<reference evidence="5 6" key="1">
    <citation type="submission" date="2019-09" db="EMBL/GenBank/DDBJ databases">
        <title>Wenzhouxiangella sp. Genome sequencing and assembly.</title>
        <authorList>
            <person name="Zhang R."/>
        </authorList>
    </citation>
    <scope>NUCLEOTIDE SEQUENCE [LARGE SCALE GENOMIC DNA]</scope>
    <source>
        <strain evidence="5 6">W260</strain>
    </source>
</reference>
<dbReference type="PANTHER" id="PTHR13096:SF8">
    <property type="entry name" value="RIBOSOMAL OXYGENASE 1"/>
    <property type="match status" value="1"/>
</dbReference>
<evidence type="ECO:0000313" key="5">
    <source>
        <dbReference type="EMBL" id="KAA9134103.1"/>
    </source>
</evidence>
<dbReference type="Gene3D" id="2.60.120.650">
    <property type="entry name" value="Cupin"/>
    <property type="match status" value="1"/>
</dbReference>
<evidence type="ECO:0000259" key="4">
    <source>
        <dbReference type="PROSITE" id="PS51184"/>
    </source>
</evidence>
<organism evidence="5 6">
    <name type="scientific">Marinihelvus fidelis</name>
    <dbReference type="NCBI Taxonomy" id="2613842"/>
    <lineage>
        <taxon>Bacteria</taxon>
        <taxon>Pseudomonadati</taxon>
        <taxon>Pseudomonadota</taxon>
        <taxon>Gammaproteobacteria</taxon>
        <taxon>Chromatiales</taxon>
        <taxon>Wenzhouxiangellaceae</taxon>
        <taxon>Marinihelvus</taxon>
    </lineage>
</organism>
<keyword evidence="3" id="KW-0408">Iron</keyword>
<keyword evidence="2" id="KW-0479">Metal-binding</keyword>
<dbReference type="AlphaFoldDB" id="A0A5N0TG21"/>
<dbReference type="PROSITE" id="PS51184">
    <property type="entry name" value="JMJC"/>
    <property type="match status" value="1"/>
</dbReference>
<comment type="cofactor">
    <cofactor evidence="1">
        <name>Fe(2+)</name>
        <dbReference type="ChEBI" id="CHEBI:29033"/>
    </cofactor>
</comment>
<accession>A0A5N0TG21</accession>
<feature type="domain" description="JmjC" evidence="4">
    <location>
        <begin position="129"/>
        <end position="271"/>
    </location>
</feature>
<dbReference type="EMBL" id="VYXP01000001">
    <property type="protein sequence ID" value="KAA9134103.1"/>
    <property type="molecule type" value="Genomic_DNA"/>
</dbReference>
<dbReference type="Proteomes" id="UP000325372">
    <property type="component" value="Unassembled WGS sequence"/>
</dbReference>
<comment type="caution">
    <text evidence="5">The sequence shown here is derived from an EMBL/GenBank/DDBJ whole genome shotgun (WGS) entry which is preliminary data.</text>
</comment>
<dbReference type="PANTHER" id="PTHR13096">
    <property type="entry name" value="MINA53 MYC INDUCED NUCLEAR ANTIGEN"/>
    <property type="match status" value="1"/>
</dbReference>
<name>A0A5N0TG21_9GAMM</name>
<protein>
    <submittedName>
        <fullName evidence="5">Cupin</fullName>
    </submittedName>
</protein>
<dbReference type="Pfam" id="PF08007">
    <property type="entry name" value="JmjC_2"/>
    <property type="match status" value="1"/>
</dbReference>
<dbReference type="RefSeq" id="WP_150862453.1">
    <property type="nucleotide sequence ID" value="NZ_VYXP01000001.1"/>
</dbReference>
<proteinExistence type="predicted"/>
<dbReference type="SUPFAM" id="SSF51197">
    <property type="entry name" value="Clavaminate synthase-like"/>
    <property type="match status" value="1"/>
</dbReference>
<keyword evidence="6" id="KW-1185">Reference proteome</keyword>
<evidence type="ECO:0000256" key="1">
    <source>
        <dbReference type="ARBA" id="ARBA00001954"/>
    </source>
</evidence>
<dbReference type="GO" id="GO:0046872">
    <property type="term" value="F:metal ion binding"/>
    <property type="evidence" value="ECO:0007669"/>
    <property type="project" value="UniProtKB-KW"/>
</dbReference>
<evidence type="ECO:0000256" key="3">
    <source>
        <dbReference type="ARBA" id="ARBA00023004"/>
    </source>
</evidence>
<evidence type="ECO:0000313" key="6">
    <source>
        <dbReference type="Proteomes" id="UP000325372"/>
    </source>
</evidence>
<dbReference type="InterPro" id="IPR003347">
    <property type="entry name" value="JmjC_dom"/>
</dbReference>
<dbReference type="InterPro" id="IPR039994">
    <property type="entry name" value="NO66-like"/>
</dbReference>